<evidence type="ECO:0000313" key="2">
    <source>
        <dbReference type="EMBL" id="CAD7260433.1"/>
    </source>
</evidence>
<feature type="chain" id="PRO_5030856507" evidence="1">
    <location>
        <begin position="20"/>
        <end position="801"/>
    </location>
</feature>
<gene>
    <name evidence="2" type="ORF">TSIB3V08_LOCUS4615</name>
</gene>
<dbReference type="PANTHER" id="PTHR47890:SF1">
    <property type="entry name" value="LD24308P"/>
    <property type="match status" value="1"/>
</dbReference>
<sequence>MVATRCLVAVLALVATAHGFGLEDTLAVLKLGREVIGDVFEAWGVFKERAPDTKHVEFPLLHMREKKVIKRLTQISQKVDHMGKELQLTVDSTLGAILTQLPSLVRLELHLEELSRSVTKVDASYRQMTRYVKEGYDNETGEWRLENFTLENLADQGVSHDPNSVRGLLDSIHVMLAPQGSGLIDRGFLIPLRNSMQDPRWVALANESLGGADVELLRAFQTLGDKIEQRAPQGDHYSAMELGSLWAWARADAELRAVRALHESFRRFQEKQTRGDILPAPQRAWTDLAETILQDPTSSVPHALARLHELITNTKGREGNLFQQALKESSSNMCNLHQSPQQLLFNLYTSVALTELKGYAMMQFSWMLLKLYKKGNFTVEAQMMRDQYQERTIQKIAAVKSAMKGASRELWRCDPKHHVEGETFVELTQLLQGHIQNEVEMMTEVDMNVESTCRENCGYYSYAKSHGCYQNQFCSKQPRCSGKLIDCRYYDSDMWVCQADKESDRRYDWIEYENGRVLGQKGSCTRGTTKVDSWWRWLFWHCSYCFCLCDEQGPKSDRYFNLRPVKADLDNNMVVTGLRFIKVNRVIHLQIQEGALMPHGGINMSSLNWRPADDYRISDSDVHNGDDYHTLSWEQRAIDLDDLVAPPGHVMTGLRFRRVGTHMNLEIMVTPINFTEGTLIHPKEKSMWIGNDNTDASLVAPRTRLQLKDPDVPTRSLTSRPDSKNDQFLLFTHSDIDADAAQNTVPYLDAQAVTPDPPTMLGGAGIYHKGQTGYGGFIAPKVITYDYSPHINAQFPSSITK</sequence>
<keyword evidence="1" id="KW-0732">Signal</keyword>
<organism evidence="2">
    <name type="scientific">Timema shepardi</name>
    <name type="common">Walking stick</name>
    <dbReference type="NCBI Taxonomy" id="629360"/>
    <lineage>
        <taxon>Eukaryota</taxon>
        <taxon>Metazoa</taxon>
        <taxon>Ecdysozoa</taxon>
        <taxon>Arthropoda</taxon>
        <taxon>Hexapoda</taxon>
        <taxon>Insecta</taxon>
        <taxon>Pterygota</taxon>
        <taxon>Neoptera</taxon>
        <taxon>Polyneoptera</taxon>
        <taxon>Phasmatodea</taxon>
        <taxon>Timematodea</taxon>
        <taxon>Timematoidea</taxon>
        <taxon>Timematidae</taxon>
        <taxon>Timema</taxon>
    </lineage>
</organism>
<accession>A0A7R9AUY6</accession>
<name>A0A7R9AUY6_TIMSH</name>
<feature type="signal peptide" evidence="1">
    <location>
        <begin position="1"/>
        <end position="19"/>
    </location>
</feature>
<protein>
    <submittedName>
        <fullName evidence="2">Uncharacterized protein</fullName>
    </submittedName>
</protein>
<reference evidence="2" key="1">
    <citation type="submission" date="2020-11" db="EMBL/GenBank/DDBJ databases">
        <authorList>
            <person name="Tran Van P."/>
        </authorList>
    </citation>
    <scope>NUCLEOTIDE SEQUENCE</scope>
</reference>
<dbReference type="PANTHER" id="PTHR47890">
    <property type="entry name" value="LD24308P"/>
    <property type="match status" value="1"/>
</dbReference>
<dbReference type="Pfam" id="PF16061">
    <property type="entry name" value="DUF4803"/>
    <property type="match status" value="1"/>
</dbReference>
<evidence type="ECO:0000256" key="1">
    <source>
        <dbReference type="SAM" id="SignalP"/>
    </source>
</evidence>
<dbReference type="EMBL" id="OC001678">
    <property type="protein sequence ID" value="CAD7260433.1"/>
    <property type="molecule type" value="Genomic_DNA"/>
</dbReference>
<proteinExistence type="predicted"/>
<dbReference type="InterPro" id="IPR032062">
    <property type="entry name" value="DUF4803"/>
</dbReference>
<dbReference type="AlphaFoldDB" id="A0A7R9AUY6"/>